<dbReference type="PANTHER" id="PTHR24221">
    <property type="entry name" value="ATP-BINDING CASSETTE SUB-FAMILY B"/>
    <property type="match status" value="1"/>
</dbReference>
<dbReference type="InterPro" id="IPR027417">
    <property type="entry name" value="P-loop_NTPase"/>
</dbReference>
<dbReference type="InterPro" id="IPR014216">
    <property type="entry name" value="ABC_transptr_CydD"/>
</dbReference>
<feature type="transmembrane region" description="Helical" evidence="7">
    <location>
        <begin position="239"/>
        <end position="260"/>
    </location>
</feature>
<dbReference type="EMBL" id="DXHX01000159">
    <property type="protein sequence ID" value="HIV75593.1"/>
    <property type="molecule type" value="Genomic_DNA"/>
</dbReference>
<dbReference type="Pfam" id="PF00005">
    <property type="entry name" value="ABC_tran"/>
    <property type="match status" value="1"/>
</dbReference>
<protein>
    <submittedName>
        <fullName evidence="10">Thiol reductant ABC exporter subunit CydD</fullName>
    </submittedName>
</protein>
<dbReference type="GO" id="GO:0042883">
    <property type="term" value="P:cysteine transport"/>
    <property type="evidence" value="ECO:0007669"/>
    <property type="project" value="InterPro"/>
</dbReference>
<dbReference type="GO" id="GO:0140359">
    <property type="term" value="F:ABC-type transporter activity"/>
    <property type="evidence" value="ECO:0007669"/>
    <property type="project" value="InterPro"/>
</dbReference>
<dbReference type="InterPro" id="IPR036640">
    <property type="entry name" value="ABC1_TM_sf"/>
</dbReference>
<keyword evidence="2 7" id="KW-0812">Transmembrane</keyword>
<dbReference type="PANTHER" id="PTHR24221:SF614">
    <property type="entry name" value="GLUTATHIONE_L-CYSTEINE TRANSPORT SYSTEM ATP-BINDING_PERMEASE PROTEIN CYDC"/>
    <property type="match status" value="1"/>
</dbReference>
<feature type="transmembrane region" description="Helical" evidence="7">
    <location>
        <begin position="21"/>
        <end position="44"/>
    </location>
</feature>
<organism evidence="10 11">
    <name type="scientific">Candidatus Pseudogracilibacillus intestinigallinarum</name>
    <dbReference type="NCBI Taxonomy" id="2838742"/>
    <lineage>
        <taxon>Bacteria</taxon>
        <taxon>Bacillati</taxon>
        <taxon>Bacillota</taxon>
        <taxon>Bacilli</taxon>
        <taxon>Bacillales</taxon>
        <taxon>Bacillaceae</taxon>
        <taxon>Pseudogracilibacillus</taxon>
    </lineage>
</organism>
<feature type="transmembrane region" description="Helical" evidence="7">
    <location>
        <begin position="160"/>
        <end position="181"/>
    </location>
</feature>
<evidence type="ECO:0000256" key="1">
    <source>
        <dbReference type="ARBA" id="ARBA00004651"/>
    </source>
</evidence>
<keyword evidence="4" id="KW-0067">ATP-binding</keyword>
<feature type="domain" description="ABC transporter" evidence="8">
    <location>
        <begin position="334"/>
        <end position="566"/>
    </location>
</feature>
<dbReference type="InterPro" id="IPR003593">
    <property type="entry name" value="AAA+_ATPase"/>
</dbReference>
<feature type="domain" description="ABC transmembrane type-1" evidence="9">
    <location>
        <begin position="21"/>
        <end position="302"/>
    </location>
</feature>
<evidence type="ECO:0000259" key="9">
    <source>
        <dbReference type="PROSITE" id="PS50929"/>
    </source>
</evidence>
<dbReference type="GO" id="GO:0034040">
    <property type="term" value="F:ATPase-coupled lipid transmembrane transporter activity"/>
    <property type="evidence" value="ECO:0007669"/>
    <property type="project" value="TreeGrafter"/>
</dbReference>
<dbReference type="InterPro" id="IPR003439">
    <property type="entry name" value="ABC_transporter-like_ATP-bd"/>
</dbReference>
<dbReference type="AlphaFoldDB" id="A0A9D1PQA9"/>
<dbReference type="GO" id="GO:0005886">
    <property type="term" value="C:plasma membrane"/>
    <property type="evidence" value="ECO:0007669"/>
    <property type="project" value="UniProtKB-SubCell"/>
</dbReference>
<evidence type="ECO:0000256" key="6">
    <source>
        <dbReference type="ARBA" id="ARBA00023136"/>
    </source>
</evidence>
<evidence type="ECO:0000256" key="2">
    <source>
        <dbReference type="ARBA" id="ARBA00022692"/>
    </source>
</evidence>
<dbReference type="SMART" id="SM00382">
    <property type="entry name" value="AAA"/>
    <property type="match status" value="1"/>
</dbReference>
<evidence type="ECO:0000313" key="11">
    <source>
        <dbReference type="Proteomes" id="UP000823937"/>
    </source>
</evidence>
<feature type="transmembrane region" description="Helical" evidence="7">
    <location>
        <begin position="134"/>
        <end position="154"/>
    </location>
</feature>
<evidence type="ECO:0000256" key="5">
    <source>
        <dbReference type="ARBA" id="ARBA00022989"/>
    </source>
</evidence>
<dbReference type="InterPro" id="IPR011527">
    <property type="entry name" value="ABC1_TM_dom"/>
</dbReference>
<dbReference type="NCBIfam" id="TIGR02857">
    <property type="entry name" value="CydD"/>
    <property type="match status" value="1"/>
</dbReference>
<evidence type="ECO:0000256" key="7">
    <source>
        <dbReference type="SAM" id="Phobius"/>
    </source>
</evidence>
<evidence type="ECO:0000256" key="3">
    <source>
        <dbReference type="ARBA" id="ARBA00022741"/>
    </source>
</evidence>
<dbReference type="GO" id="GO:0005524">
    <property type="term" value="F:ATP binding"/>
    <property type="evidence" value="ECO:0007669"/>
    <property type="project" value="UniProtKB-KW"/>
</dbReference>
<dbReference type="SUPFAM" id="SSF90123">
    <property type="entry name" value="ABC transporter transmembrane region"/>
    <property type="match status" value="1"/>
</dbReference>
<dbReference type="Pfam" id="PF00664">
    <property type="entry name" value="ABC_membrane"/>
    <property type="match status" value="1"/>
</dbReference>
<keyword evidence="3" id="KW-0547">Nucleotide-binding</keyword>
<proteinExistence type="predicted"/>
<comment type="subcellular location">
    <subcellularLocation>
        <location evidence="1">Cell membrane</location>
        <topology evidence="1">Multi-pass membrane protein</topology>
    </subcellularLocation>
</comment>
<dbReference type="GO" id="GO:0016887">
    <property type="term" value="F:ATP hydrolysis activity"/>
    <property type="evidence" value="ECO:0007669"/>
    <property type="project" value="InterPro"/>
</dbReference>
<reference evidence="10" key="1">
    <citation type="journal article" date="2021" name="PeerJ">
        <title>Extensive microbial diversity within the chicken gut microbiome revealed by metagenomics and culture.</title>
        <authorList>
            <person name="Gilroy R."/>
            <person name="Ravi A."/>
            <person name="Getino M."/>
            <person name="Pursley I."/>
            <person name="Horton D.L."/>
            <person name="Alikhan N.F."/>
            <person name="Baker D."/>
            <person name="Gharbi K."/>
            <person name="Hall N."/>
            <person name="Watson M."/>
            <person name="Adriaenssens E.M."/>
            <person name="Foster-Nyarko E."/>
            <person name="Jarju S."/>
            <person name="Secka A."/>
            <person name="Antonio M."/>
            <person name="Oren A."/>
            <person name="Chaudhuri R.R."/>
            <person name="La Ragione R."/>
            <person name="Hildebrand F."/>
            <person name="Pallen M.J."/>
        </authorList>
    </citation>
    <scope>NUCLEOTIDE SEQUENCE</scope>
    <source>
        <strain evidence="10">CHK169-2315</strain>
    </source>
</reference>
<dbReference type="Gene3D" id="3.40.50.300">
    <property type="entry name" value="P-loop containing nucleotide triphosphate hydrolases"/>
    <property type="match status" value="1"/>
</dbReference>
<dbReference type="PROSITE" id="PS50929">
    <property type="entry name" value="ABC_TM1F"/>
    <property type="match status" value="1"/>
</dbReference>
<feature type="transmembrane region" description="Helical" evidence="7">
    <location>
        <begin position="56"/>
        <end position="73"/>
    </location>
</feature>
<name>A0A9D1PQA9_9BACI</name>
<dbReference type="Proteomes" id="UP000823937">
    <property type="component" value="Unassembled WGS sequence"/>
</dbReference>
<sequence>MKNKRQKGLPMYPGALSTYSLLTCFIFIEVGLIIAQSIYLARAITLLFQKMPIEDVFIDIGFFFIAFILRYILTHVEGIIAQKHSDQVSTYLREQLLYQYFHQPSTDVQKIGTGHLVQLLMEGIAHVKTYVEIIGIRMIKTVIVPVFIVLYVFFVDRSSAYILIFTVPIIIMFMILLGLAAEKMADKQYVTYTRLANHFVDSLKGLETLAFLGKSKVHGRRIEKVSNDYRKTTMKTLRIAFLSSFALDFFTSLSIAFVAVGLGLRLIDGTILLLPALTILLLAPEYFSPIKQIGKDFHATLDGQVAMAEINDWLASERNLTASTKQVEERVKTVALNNIGVTIEERPILEGINVRVDRGFVAILGESGAGKTTLLQLLAGRIDPTEGDFRVNNSMWDTLHDASWFDQIAYIPQHPYIFPVSLADNIRFYEPAASDEHVLEIVQQIGLQSLVDSFPNGIHEKIGEGGRTISGGQEQRVALARALLSNKQIILLDEPTAHLDIETEYEIKQLILEHFYDKFVFITTHRLHWVKNSTQIIWVDEGKVGACGEHDALLQQNEAYHLFFDEQRGDGSA</sequence>
<gene>
    <name evidence="10" type="primary">cydD</name>
    <name evidence="10" type="ORF">H9895_11005</name>
</gene>
<comment type="caution">
    <text evidence="10">The sequence shown here is derived from an EMBL/GenBank/DDBJ whole genome shotgun (WGS) entry which is preliminary data.</text>
</comment>
<reference evidence="10" key="2">
    <citation type="submission" date="2021-04" db="EMBL/GenBank/DDBJ databases">
        <authorList>
            <person name="Gilroy R."/>
        </authorList>
    </citation>
    <scope>NUCLEOTIDE SEQUENCE</scope>
    <source>
        <strain evidence="10">CHK169-2315</strain>
    </source>
</reference>
<evidence type="ECO:0000256" key="4">
    <source>
        <dbReference type="ARBA" id="ARBA00022840"/>
    </source>
</evidence>
<evidence type="ECO:0000259" key="8">
    <source>
        <dbReference type="PROSITE" id="PS50893"/>
    </source>
</evidence>
<keyword evidence="6 7" id="KW-0472">Membrane</keyword>
<accession>A0A9D1PQA9</accession>
<dbReference type="SUPFAM" id="SSF52540">
    <property type="entry name" value="P-loop containing nucleoside triphosphate hydrolases"/>
    <property type="match status" value="1"/>
</dbReference>
<dbReference type="InterPro" id="IPR039421">
    <property type="entry name" value="Type_1_exporter"/>
</dbReference>
<dbReference type="Gene3D" id="1.20.1560.10">
    <property type="entry name" value="ABC transporter type 1, transmembrane domain"/>
    <property type="match status" value="1"/>
</dbReference>
<evidence type="ECO:0000313" key="10">
    <source>
        <dbReference type="EMBL" id="HIV75593.1"/>
    </source>
</evidence>
<dbReference type="CDD" id="cd18584">
    <property type="entry name" value="ABC_6TM_AarD_CydD"/>
    <property type="match status" value="1"/>
</dbReference>
<keyword evidence="5 7" id="KW-1133">Transmembrane helix</keyword>
<dbReference type="PROSITE" id="PS50893">
    <property type="entry name" value="ABC_TRANSPORTER_2"/>
    <property type="match status" value="1"/>
</dbReference>